<proteinExistence type="predicted"/>
<dbReference type="AlphaFoldDB" id="C1E1D9"/>
<dbReference type="InterPro" id="IPR029052">
    <property type="entry name" value="Metallo-depent_PP-like"/>
</dbReference>
<dbReference type="KEGG" id="mis:MICPUN_113551"/>
<name>C1E1D9_MICCC</name>
<dbReference type="GeneID" id="8241654"/>
<evidence type="ECO:0000313" key="1">
    <source>
        <dbReference type="EMBL" id="ACO62154.1"/>
    </source>
</evidence>
<dbReference type="Gene3D" id="3.60.21.10">
    <property type="match status" value="1"/>
</dbReference>
<gene>
    <name evidence="1" type="ORF">MICPUN_113551</name>
</gene>
<dbReference type="Proteomes" id="UP000002009">
    <property type="component" value="Chromosome 3"/>
</dbReference>
<dbReference type="OMA" id="FCFSHAP"/>
<keyword evidence="2" id="KW-1185">Reference proteome</keyword>
<protein>
    <submittedName>
        <fullName evidence="1">Calcineurin-like phosphoesterase</fullName>
    </submittedName>
</protein>
<dbReference type="SUPFAM" id="SSF56300">
    <property type="entry name" value="Metallo-dependent phosphatases"/>
    <property type="match status" value="1"/>
</dbReference>
<dbReference type="PANTHER" id="PTHR43143:SF4">
    <property type="entry name" value="CALCINEURIN-LIKE PHOSPHOESTERASE DOMAIN-CONTAINING PROTEIN"/>
    <property type="match status" value="1"/>
</dbReference>
<dbReference type="OrthoDB" id="10260867at2759"/>
<dbReference type="InterPro" id="IPR051918">
    <property type="entry name" value="STPP_CPPED1"/>
</dbReference>
<reference evidence="1 2" key="1">
    <citation type="journal article" date="2009" name="Science">
        <title>Green evolution and dynamic adaptations revealed by genomes of the marine picoeukaryotes Micromonas.</title>
        <authorList>
            <person name="Worden A.Z."/>
            <person name="Lee J.H."/>
            <person name="Mock T."/>
            <person name="Rouze P."/>
            <person name="Simmons M.P."/>
            <person name="Aerts A.L."/>
            <person name="Allen A.E."/>
            <person name="Cuvelier M.L."/>
            <person name="Derelle E."/>
            <person name="Everett M.V."/>
            <person name="Foulon E."/>
            <person name="Grimwood J."/>
            <person name="Gundlach H."/>
            <person name="Henrissat B."/>
            <person name="Napoli C."/>
            <person name="McDonald S.M."/>
            <person name="Parker M.S."/>
            <person name="Rombauts S."/>
            <person name="Salamov A."/>
            <person name="Von Dassow P."/>
            <person name="Badger J.H."/>
            <person name="Coutinho P.M."/>
            <person name="Demir E."/>
            <person name="Dubchak I."/>
            <person name="Gentemann C."/>
            <person name="Eikrem W."/>
            <person name="Gready J.E."/>
            <person name="John U."/>
            <person name="Lanier W."/>
            <person name="Lindquist E.A."/>
            <person name="Lucas S."/>
            <person name="Mayer K.F."/>
            <person name="Moreau H."/>
            <person name="Not F."/>
            <person name="Otillar R."/>
            <person name="Panaud O."/>
            <person name="Pangilinan J."/>
            <person name="Paulsen I."/>
            <person name="Piegu B."/>
            <person name="Poliakov A."/>
            <person name="Robbens S."/>
            <person name="Schmutz J."/>
            <person name="Toulza E."/>
            <person name="Wyss T."/>
            <person name="Zelensky A."/>
            <person name="Zhou K."/>
            <person name="Armbrust E.V."/>
            <person name="Bhattacharya D."/>
            <person name="Goodenough U.W."/>
            <person name="Van de Peer Y."/>
            <person name="Grigoriev I.V."/>
        </authorList>
    </citation>
    <scope>NUCLEOTIDE SEQUENCE [LARGE SCALE GENOMIC DNA]</scope>
    <source>
        <strain evidence="2">RCC299 / NOUM17</strain>
    </source>
</reference>
<dbReference type="eggNOG" id="ENOG502R044">
    <property type="taxonomic scope" value="Eukaryota"/>
</dbReference>
<sequence>MSAFAMTGAAAPAKIAAKYNLGRNSKALNAKATLRAARPASMRVQASATPTSLTITPGDPSNYTLAILGDLHMDPRDTEHSYEGRDHIKKILDESPNPFLVSLGDLGESKDVNESKQLFAGTTDCFKMVREFLDGFGHKYDIVGGNHDLEGIDEFATDAENLEAYLKYMGKETPQFCYEVAPKTLIVGLGSTQFRDAQYTSHEVAIDQEQLDWFVKTIEEHPFEDGWQIFCFSHAPIIGSGLRVLQECHVVNGCCWLNHNDKRNSKLFIETVRKSPQIKGWFSAHFHLSHDYEDSITFPGGNNRGSCVFAQTGVMTARSSRDGRRQSRLVRGNSQGFEVCTVDHSKGGVVRLDATVMFSDECEVNLDDPTPADEQDIRGCSVMTFAHEHEDYDHDLWFSAYVPKEDDGCRVNEPCASGTLGVVEGDFSSRDPVKWWYMKDGAVLGGHNGMIIEYDPSTLAPLGMVVSRDELENRRVAVIDDEWGGDCLCLFDDETGDVTVVQPNEDGSYWRKVVRNKMYRMKEMRRVKAAKNYFQKMKGEEVELNVLSSYGPYTGTAGQVMGISTRAINPKAVVKN</sequence>
<evidence type="ECO:0000313" key="2">
    <source>
        <dbReference type="Proteomes" id="UP000002009"/>
    </source>
</evidence>
<dbReference type="InParanoid" id="C1E1D9"/>
<dbReference type="EMBL" id="CP001324">
    <property type="protein sequence ID" value="ACO62154.1"/>
    <property type="molecule type" value="Genomic_DNA"/>
</dbReference>
<dbReference type="PANTHER" id="PTHR43143">
    <property type="entry name" value="METALLOPHOSPHOESTERASE, CALCINEURIN SUPERFAMILY"/>
    <property type="match status" value="1"/>
</dbReference>
<dbReference type="RefSeq" id="XP_002500896.1">
    <property type="nucleotide sequence ID" value="XM_002500850.1"/>
</dbReference>
<organism evidence="1 2">
    <name type="scientific">Micromonas commoda (strain RCC299 / NOUM17 / CCMP2709)</name>
    <name type="common">Picoplanktonic green alga</name>
    <dbReference type="NCBI Taxonomy" id="296587"/>
    <lineage>
        <taxon>Eukaryota</taxon>
        <taxon>Viridiplantae</taxon>
        <taxon>Chlorophyta</taxon>
        <taxon>Mamiellophyceae</taxon>
        <taxon>Mamiellales</taxon>
        <taxon>Mamiellaceae</taxon>
        <taxon>Micromonas</taxon>
    </lineage>
</organism>
<accession>C1E1D9</accession>